<sequence length="84" mass="9695">MAGFLLCKHPTMSGTPFDIPHHFFWGWGDNWLIDRDTLLTTHKNTQNTKMSLQESSAAALVLQLFRRHAKRYCRYGRACNAVDV</sequence>
<gene>
    <name evidence="1" type="ORF">KM92DES2_10659</name>
</gene>
<proteinExistence type="predicted"/>
<name>A0A212J881_9BACT</name>
<accession>A0A212J881</accession>
<protein>
    <submittedName>
        <fullName evidence="1">Uncharacterized protein</fullName>
    </submittedName>
</protein>
<dbReference type="EMBL" id="FLUP01000001">
    <property type="protein sequence ID" value="SBV95405.1"/>
    <property type="molecule type" value="Genomic_DNA"/>
</dbReference>
<dbReference type="AlphaFoldDB" id="A0A212J881"/>
<evidence type="ECO:0000313" key="1">
    <source>
        <dbReference type="EMBL" id="SBV95405.1"/>
    </source>
</evidence>
<organism evidence="1">
    <name type="scientific">uncultured Desulfovibrio sp</name>
    <dbReference type="NCBI Taxonomy" id="167968"/>
    <lineage>
        <taxon>Bacteria</taxon>
        <taxon>Pseudomonadati</taxon>
        <taxon>Thermodesulfobacteriota</taxon>
        <taxon>Desulfovibrionia</taxon>
        <taxon>Desulfovibrionales</taxon>
        <taxon>Desulfovibrionaceae</taxon>
        <taxon>Desulfovibrio</taxon>
        <taxon>environmental samples</taxon>
    </lineage>
</organism>
<reference evidence="1" key="1">
    <citation type="submission" date="2016-04" db="EMBL/GenBank/DDBJ databases">
        <authorList>
            <person name="Evans L.H."/>
            <person name="Alamgir A."/>
            <person name="Owens N."/>
            <person name="Weber N.D."/>
            <person name="Virtaneva K."/>
            <person name="Barbian K."/>
            <person name="Babar A."/>
            <person name="Rosenke K."/>
        </authorList>
    </citation>
    <scope>NUCLEOTIDE SEQUENCE</scope>
    <source>
        <strain evidence="1">92-2</strain>
    </source>
</reference>